<protein>
    <recommendedName>
        <fullName evidence="4">Lipoprotein</fullName>
    </recommendedName>
</protein>
<reference evidence="2 3" key="1">
    <citation type="journal article" date="2019" name="Nat. Microbiol.">
        <title>Mediterranean grassland soil C-N compound turnover is dependent on rainfall and depth, and is mediated by genomically divergent microorganisms.</title>
        <authorList>
            <person name="Diamond S."/>
            <person name="Andeer P.F."/>
            <person name="Li Z."/>
            <person name="Crits-Christoph A."/>
            <person name="Burstein D."/>
            <person name="Anantharaman K."/>
            <person name="Lane K.R."/>
            <person name="Thomas B.C."/>
            <person name="Pan C."/>
            <person name="Northen T.R."/>
            <person name="Banfield J.F."/>
        </authorList>
    </citation>
    <scope>NUCLEOTIDE SEQUENCE [LARGE SCALE GENOMIC DNA]</scope>
    <source>
        <strain evidence="2">WS_3</strain>
    </source>
</reference>
<sequence>MRTLLGILAVAGLVGLTACDGSRAVTGPSFDTMQSNSANPEVPAGQHPQPNPNKAKSTHGHH</sequence>
<evidence type="ECO:0000313" key="3">
    <source>
        <dbReference type="Proteomes" id="UP000320184"/>
    </source>
</evidence>
<dbReference type="EMBL" id="VBOT01000023">
    <property type="protein sequence ID" value="TMQ53089.1"/>
    <property type="molecule type" value="Genomic_DNA"/>
</dbReference>
<dbReference type="PROSITE" id="PS51257">
    <property type="entry name" value="PROKAR_LIPOPROTEIN"/>
    <property type="match status" value="1"/>
</dbReference>
<feature type="compositionally biased region" description="Polar residues" evidence="1">
    <location>
        <begin position="29"/>
        <end position="39"/>
    </location>
</feature>
<name>A0A538SNZ2_UNCEI</name>
<dbReference type="AlphaFoldDB" id="A0A538SNZ2"/>
<evidence type="ECO:0000313" key="2">
    <source>
        <dbReference type="EMBL" id="TMQ53089.1"/>
    </source>
</evidence>
<organism evidence="2 3">
    <name type="scientific">Eiseniibacteriota bacterium</name>
    <dbReference type="NCBI Taxonomy" id="2212470"/>
    <lineage>
        <taxon>Bacteria</taxon>
        <taxon>Candidatus Eiseniibacteriota</taxon>
    </lineage>
</organism>
<dbReference type="Proteomes" id="UP000320184">
    <property type="component" value="Unassembled WGS sequence"/>
</dbReference>
<accession>A0A538SNZ2</accession>
<evidence type="ECO:0008006" key="4">
    <source>
        <dbReference type="Google" id="ProtNLM"/>
    </source>
</evidence>
<feature type="region of interest" description="Disordered" evidence="1">
    <location>
        <begin position="26"/>
        <end position="62"/>
    </location>
</feature>
<gene>
    <name evidence="2" type="ORF">E6K73_01790</name>
</gene>
<proteinExistence type="predicted"/>
<evidence type="ECO:0000256" key="1">
    <source>
        <dbReference type="SAM" id="MobiDB-lite"/>
    </source>
</evidence>
<comment type="caution">
    <text evidence="2">The sequence shown here is derived from an EMBL/GenBank/DDBJ whole genome shotgun (WGS) entry which is preliminary data.</text>
</comment>